<dbReference type="CDD" id="cd07136">
    <property type="entry name" value="ALDH_YwdH-P39616"/>
    <property type="match status" value="1"/>
</dbReference>
<dbReference type="Proteomes" id="UP000199545">
    <property type="component" value="Unassembled WGS sequence"/>
</dbReference>
<dbReference type="InterPro" id="IPR016162">
    <property type="entry name" value="Ald_DH_N"/>
</dbReference>
<dbReference type="GO" id="GO:0004029">
    <property type="term" value="F:aldehyde dehydrogenase (NAD+) activity"/>
    <property type="evidence" value="ECO:0007669"/>
    <property type="project" value="TreeGrafter"/>
</dbReference>
<evidence type="ECO:0000256" key="3">
    <source>
        <dbReference type="ARBA" id="ARBA00023027"/>
    </source>
</evidence>
<evidence type="ECO:0000256" key="4">
    <source>
        <dbReference type="PIRNR" id="PIRNR036492"/>
    </source>
</evidence>
<dbReference type="InterPro" id="IPR015590">
    <property type="entry name" value="Aldehyde_DH_dom"/>
</dbReference>
<dbReference type="RefSeq" id="WP_093228569.1">
    <property type="nucleotide sequence ID" value="NZ_FORR01000003.1"/>
</dbReference>
<accession>A0A1I3MU63</accession>
<dbReference type="GO" id="GO:0006081">
    <property type="term" value="P:aldehyde metabolic process"/>
    <property type="evidence" value="ECO:0007669"/>
    <property type="project" value="InterPro"/>
</dbReference>
<reference evidence="9 10" key="1">
    <citation type="submission" date="2016-10" db="EMBL/GenBank/DDBJ databases">
        <authorList>
            <person name="de Groot N.N."/>
        </authorList>
    </citation>
    <scope>NUCLEOTIDE SEQUENCE [LARGE SCALE GENOMIC DNA]</scope>
    <source>
        <strain evidence="9 10">DSM 44778</strain>
    </source>
</reference>
<evidence type="ECO:0000259" key="8">
    <source>
        <dbReference type="Pfam" id="PF00171"/>
    </source>
</evidence>
<evidence type="ECO:0000313" key="9">
    <source>
        <dbReference type="EMBL" id="SFJ00226.1"/>
    </source>
</evidence>
<sequence>MEQITKLVEQQKAFFYTGKPKELEFRLECIQKLKDAVKRYEPDILNALKKDLNKSEKEAYMTEIATVFEECNYMLKNLRSWSKPQKVRTALTQKGARNYIYREPYGVSLIIGPWNYPFMLVILPLIGALAAGNCAILKPSEIAPHVSRLVAQMIEGIFNQEHVAVVEGGVDTSTTLLNAPVDFIFFTGSEAVGKIVMEAAAKRLTPLVLELGGKSPCIIDEDANLELAAKRIIWGKLLNAGQTCVAPDYLLVHERIKNDLLKRMKETIRDFYGEEPIENPNYGRIVNEKHFERLTRFLTNGDIVLGGKVDKEKLLISPTILDRVSWDDPVMKEEIFGPILPVLTFTQLNEAIERVRMLPKPLALYYFSESEDKQRKIIESLPFGGGCMNDTIIHMASPYLPFGGVGTSGMGRYRGKSSYQCFSYEKSILKQTTRFDIPFRYPTVKNGLKWLRYIMK</sequence>
<dbReference type="Gene3D" id="3.40.309.10">
    <property type="entry name" value="Aldehyde Dehydrogenase, Chain A, domain 2"/>
    <property type="match status" value="1"/>
</dbReference>
<keyword evidence="2 4" id="KW-0560">Oxidoreductase</keyword>
<protein>
    <recommendedName>
        <fullName evidence="4">Aldehyde dehydrogenase</fullName>
    </recommendedName>
</protein>
<dbReference type="FunFam" id="3.40.605.10:FF:000004">
    <property type="entry name" value="Aldehyde dehydrogenase"/>
    <property type="match status" value="1"/>
</dbReference>
<dbReference type="FunFam" id="3.40.309.10:FF:000003">
    <property type="entry name" value="Aldehyde dehydrogenase"/>
    <property type="match status" value="1"/>
</dbReference>
<organism evidence="9 10">
    <name type="scientific">Thermoflavimicrobium dichotomicum</name>
    <dbReference type="NCBI Taxonomy" id="46223"/>
    <lineage>
        <taxon>Bacteria</taxon>
        <taxon>Bacillati</taxon>
        <taxon>Bacillota</taxon>
        <taxon>Bacilli</taxon>
        <taxon>Bacillales</taxon>
        <taxon>Thermoactinomycetaceae</taxon>
        <taxon>Thermoflavimicrobium</taxon>
    </lineage>
</organism>
<dbReference type="PROSITE" id="PS00070">
    <property type="entry name" value="ALDEHYDE_DEHYDR_CYS"/>
    <property type="match status" value="1"/>
</dbReference>
<dbReference type="PANTHER" id="PTHR43570:SF16">
    <property type="entry name" value="ALDEHYDE DEHYDROGENASE TYPE III, ISOFORM Q"/>
    <property type="match status" value="1"/>
</dbReference>
<evidence type="ECO:0000256" key="2">
    <source>
        <dbReference type="ARBA" id="ARBA00023002"/>
    </source>
</evidence>
<dbReference type="PROSITE" id="PS00687">
    <property type="entry name" value="ALDEHYDE_DEHYDR_GLU"/>
    <property type="match status" value="1"/>
</dbReference>
<keyword evidence="10" id="KW-1185">Reference proteome</keyword>
<dbReference type="InterPro" id="IPR016161">
    <property type="entry name" value="Ald_DH/histidinol_DH"/>
</dbReference>
<gene>
    <name evidence="9" type="ORF">SAMN05421852_103194</name>
</gene>
<feature type="active site" evidence="5 6">
    <location>
        <position position="210"/>
    </location>
</feature>
<feature type="domain" description="Aldehyde dehydrogenase" evidence="8">
    <location>
        <begin position="3"/>
        <end position="428"/>
    </location>
</feature>
<dbReference type="Gene3D" id="3.40.605.10">
    <property type="entry name" value="Aldehyde Dehydrogenase, Chain A, domain 1"/>
    <property type="match status" value="1"/>
</dbReference>
<dbReference type="PANTHER" id="PTHR43570">
    <property type="entry name" value="ALDEHYDE DEHYDROGENASE"/>
    <property type="match status" value="1"/>
</dbReference>
<dbReference type="PIRSF" id="PIRSF036492">
    <property type="entry name" value="ALDH"/>
    <property type="match status" value="1"/>
</dbReference>
<dbReference type="InterPro" id="IPR016160">
    <property type="entry name" value="Ald_DH_CS_CYS"/>
</dbReference>
<dbReference type="STRING" id="46223.SAMN05421852_103194"/>
<evidence type="ECO:0000256" key="1">
    <source>
        <dbReference type="ARBA" id="ARBA00009986"/>
    </source>
</evidence>
<evidence type="ECO:0000313" key="10">
    <source>
        <dbReference type="Proteomes" id="UP000199545"/>
    </source>
</evidence>
<dbReference type="InterPro" id="IPR029510">
    <property type="entry name" value="Ald_DH_CS_GLU"/>
</dbReference>
<name>A0A1I3MU63_9BACL</name>
<dbReference type="GO" id="GO:0005737">
    <property type="term" value="C:cytoplasm"/>
    <property type="evidence" value="ECO:0007669"/>
    <property type="project" value="TreeGrafter"/>
</dbReference>
<dbReference type="InterPro" id="IPR012394">
    <property type="entry name" value="Aldehyde_DH_NAD(P)"/>
</dbReference>
<comment type="similarity">
    <text evidence="1 4 7">Belongs to the aldehyde dehydrogenase family.</text>
</comment>
<feature type="active site" evidence="5">
    <location>
        <position position="244"/>
    </location>
</feature>
<dbReference type="InterPro" id="IPR016163">
    <property type="entry name" value="Ald_DH_C"/>
</dbReference>
<proteinExistence type="inferred from homology"/>
<dbReference type="AlphaFoldDB" id="A0A1I3MU63"/>
<evidence type="ECO:0000256" key="5">
    <source>
        <dbReference type="PIRSR" id="PIRSR036492-1"/>
    </source>
</evidence>
<keyword evidence="3" id="KW-0520">NAD</keyword>
<evidence type="ECO:0000256" key="7">
    <source>
        <dbReference type="RuleBase" id="RU003345"/>
    </source>
</evidence>
<dbReference type="EMBL" id="FORR01000003">
    <property type="protein sequence ID" value="SFJ00226.1"/>
    <property type="molecule type" value="Genomic_DNA"/>
</dbReference>
<evidence type="ECO:0000256" key="6">
    <source>
        <dbReference type="PROSITE-ProRule" id="PRU10007"/>
    </source>
</evidence>
<dbReference type="SUPFAM" id="SSF53720">
    <property type="entry name" value="ALDH-like"/>
    <property type="match status" value="1"/>
</dbReference>
<dbReference type="OrthoDB" id="9762913at2"/>
<dbReference type="Pfam" id="PF00171">
    <property type="entry name" value="Aldedh"/>
    <property type="match status" value="1"/>
</dbReference>